<reference evidence="4" key="1">
    <citation type="journal article" date="2019" name="Int. J. Syst. Evol. Microbiol.">
        <title>The Global Catalogue of Microorganisms (GCM) 10K type strain sequencing project: providing services to taxonomists for standard genome sequencing and annotation.</title>
        <authorList>
            <consortium name="The Broad Institute Genomics Platform"/>
            <consortium name="The Broad Institute Genome Sequencing Center for Infectious Disease"/>
            <person name="Wu L."/>
            <person name="Ma J."/>
        </authorList>
    </citation>
    <scope>NUCLEOTIDE SEQUENCE [LARGE SCALE GENOMIC DNA]</scope>
    <source>
        <strain evidence="4">KCTC 3913</strain>
    </source>
</reference>
<name>A0ABW5RUA4_9BACI</name>
<dbReference type="Proteomes" id="UP001597506">
    <property type="component" value="Unassembled WGS sequence"/>
</dbReference>
<dbReference type="EMBL" id="JBHUMF010000031">
    <property type="protein sequence ID" value="MFD2682256.1"/>
    <property type="molecule type" value="Genomic_DNA"/>
</dbReference>
<keyword evidence="1" id="KW-0472">Membrane</keyword>
<gene>
    <name evidence="3" type="ORF">ACFSUL_16065</name>
</gene>
<evidence type="ECO:0000313" key="3">
    <source>
        <dbReference type="EMBL" id="MFD2682256.1"/>
    </source>
</evidence>
<sequence length="92" mass="10329">MHTGDEVYVTRTGKFYHYFDDDCPTTSRILKGKTSAKKVKEEDAIKMGYTLCKHCSKEYAEDLAERKGCGAAAFFFLTTGISASFMLLFFGT</sequence>
<evidence type="ECO:0000256" key="1">
    <source>
        <dbReference type="SAM" id="Phobius"/>
    </source>
</evidence>
<keyword evidence="4" id="KW-1185">Reference proteome</keyword>
<proteinExistence type="predicted"/>
<dbReference type="InterPro" id="IPR007695">
    <property type="entry name" value="DNA_mismatch_repair_MutS-lik_N"/>
</dbReference>
<keyword evidence="1" id="KW-0812">Transmembrane</keyword>
<accession>A0ABW5RUA4</accession>
<evidence type="ECO:0000313" key="4">
    <source>
        <dbReference type="Proteomes" id="UP001597506"/>
    </source>
</evidence>
<protein>
    <recommendedName>
        <fullName evidence="2">DNA mismatch repair protein MutS-like N-terminal domain-containing protein</fullName>
    </recommendedName>
</protein>
<dbReference type="RefSeq" id="WP_377936957.1">
    <property type="nucleotide sequence ID" value="NZ_JBHUMF010000031.1"/>
</dbReference>
<feature type="domain" description="DNA mismatch repair protein MutS-like N-terminal" evidence="2">
    <location>
        <begin position="4"/>
        <end position="69"/>
    </location>
</feature>
<dbReference type="Pfam" id="PF01624">
    <property type="entry name" value="MutS_I"/>
    <property type="match status" value="1"/>
</dbReference>
<organism evidence="3 4">
    <name type="scientific">Bacillus seohaeanensis</name>
    <dbReference type="NCBI Taxonomy" id="284580"/>
    <lineage>
        <taxon>Bacteria</taxon>
        <taxon>Bacillati</taxon>
        <taxon>Bacillota</taxon>
        <taxon>Bacilli</taxon>
        <taxon>Bacillales</taxon>
        <taxon>Bacillaceae</taxon>
        <taxon>Bacillus</taxon>
    </lineage>
</organism>
<keyword evidence="1" id="KW-1133">Transmembrane helix</keyword>
<evidence type="ECO:0000259" key="2">
    <source>
        <dbReference type="Pfam" id="PF01624"/>
    </source>
</evidence>
<feature type="transmembrane region" description="Helical" evidence="1">
    <location>
        <begin position="71"/>
        <end position="90"/>
    </location>
</feature>
<comment type="caution">
    <text evidence="3">The sequence shown here is derived from an EMBL/GenBank/DDBJ whole genome shotgun (WGS) entry which is preliminary data.</text>
</comment>